<evidence type="ECO:0000313" key="2">
    <source>
        <dbReference type="Proteomes" id="UP001060085"/>
    </source>
</evidence>
<name>A0ACB9ZUF6_CATRO</name>
<reference evidence="2" key="1">
    <citation type="journal article" date="2023" name="Nat. Plants">
        <title>Single-cell RNA sequencing provides a high-resolution roadmap for understanding the multicellular compartmentation of specialized metabolism.</title>
        <authorList>
            <person name="Sun S."/>
            <person name="Shen X."/>
            <person name="Li Y."/>
            <person name="Li Y."/>
            <person name="Wang S."/>
            <person name="Li R."/>
            <person name="Zhang H."/>
            <person name="Shen G."/>
            <person name="Guo B."/>
            <person name="Wei J."/>
            <person name="Xu J."/>
            <person name="St-Pierre B."/>
            <person name="Chen S."/>
            <person name="Sun C."/>
        </authorList>
    </citation>
    <scope>NUCLEOTIDE SEQUENCE [LARGE SCALE GENOMIC DNA]</scope>
</reference>
<comment type="caution">
    <text evidence="1">The sequence shown here is derived from an EMBL/GenBank/DDBJ whole genome shotgun (WGS) entry which is preliminary data.</text>
</comment>
<proteinExistence type="predicted"/>
<accession>A0ACB9ZUF6</accession>
<dbReference type="EMBL" id="CM044708">
    <property type="protein sequence ID" value="KAI5651060.1"/>
    <property type="molecule type" value="Genomic_DNA"/>
</dbReference>
<protein>
    <submittedName>
        <fullName evidence="1">Uncharacterized protein</fullName>
    </submittedName>
</protein>
<sequence>MSAAFSFGLLPAVFRGHSAAFLRPITAKESHVFPEVERPHEGQTKPGSASKGVRLHKNSAVAESTTKTPLGSAQRHTEAPPRLTLEDYFAASTELVTIKDGGPPRWFSPLECGARTNDSPLLLFLPGVDGIGTGLMLQWQNLGEIFDIWCLHIPLADRTSFTDLVKLVEETVRSEKATKPNSPIYLVGDSFGACLALAVAACNPQIDLVLILANPATCFKKSQLEPLLHLVEIMPEQVHPTPSLIYMLSLMSGIPSSMARGTLQKRLPLEQTVGELSQSAVSLSSYASVLADAFSTETLNWKLKMLKSAAAFANSRLHAVKARTLVLSSGRDSFLPNKEEGERLRQVLPNCEIRTVSNSGHVPFLEDGFDLVNVIKATRFYQRGRCLDYVSDYLPLKPSEFKQIYEPHRWTEVALNPVMLSTGEDGKIVRGLSGIPSEGPVLFVGYHMMLAFELIPLVSRFWIERKILLRGMAHPLTFRKIKRGLLPDLSTYDGFRFMGAVPVSATNFYKLCSSKSHILLYPGGMREALHRKGEEHKLIWPERSEFVRMAARFGAKIIPFGSVGEDDIGELLLDYDDLMKLPYFKSFTEKLTDESVKLRSDIEGETANQDLHLPIILPKIPGRFYFYFGKPIETEGRKEELRSREKAHELYMEVKCEVENCISYLKKKRESDPYRSIWARLAYQAEHGFDCQVPTFEL</sequence>
<evidence type="ECO:0000313" key="1">
    <source>
        <dbReference type="EMBL" id="KAI5651060.1"/>
    </source>
</evidence>
<dbReference type="Proteomes" id="UP001060085">
    <property type="component" value="Linkage Group LG08"/>
</dbReference>
<keyword evidence="2" id="KW-1185">Reference proteome</keyword>
<organism evidence="1 2">
    <name type="scientific">Catharanthus roseus</name>
    <name type="common">Madagascar periwinkle</name>
    <name type="synonym">Vinca rosea</name>
    <dbReference type="NCBI Taxonomy" id="4058"/>
    <lineage>
        <taxon>Eukaryota</taxon>
        <taxon>Viridiplantae</taxon>
        <taxon>Streptophyta</taxon>
        <taxon>Embryophyta</taxon>
        <taxon>Tracheophyta</taxon>
        <taxon>Spermatophyta</taxon>
        <taxon>Magnoliopsida</taxon>
        <taxon>eudicotyledons</taxon>
        <taxon>Gunneridae</taxon>
        <taxon>Pentapetalae</taxon>
        <taxon>asterids</taxon>
        <taxon>lamiids</taxon>
        <taxon>Gentianales</taxon>
        <taxon>Apocynaceae</taxon>
        <taxon>Rauvolfioideae</taxon>
        <taxon>Vinceae</taxon>
        <taxon>Catharanthinae</taxon>
        <taxon>Catharanthus</taxon>
    </lineage>
</organism>
<gene>
    <name evidence="1" type="ORF">M9H77_37065</name>
</gene>